<dbReference type="PANTHER" id="PTHR23084:SF263">
    <property type="entry name" value="MORN REPEAT-CONTAINING PROTEIN 1"/>
    <property type="match status" value="1"/>
</dbReference>
<dbReference type="FunFam" id="2.20.110.10:FF:000002">
    <property type="entry name" value="Phosphatidylinositol 4-phosphate 5-kinase 8"/>
    <property type="match status" value="1"/>
</dbReference>
<dbReference type="Pfam" id="PF02493">
    <property type="entry name" value="MORN"/>
    <property type="match status" value="4"/>
</dbReference>
<dbReference type="EMBL" id="UINC01042323">
    <property type="protein sequence ID" value="SVB44795.1"/>
    <property type="molecule type" value="Genomic_DNA"/>
</dbReference>
<gene>
    <name evidence="2" type="ORF">METZ01_LOCUS197649</name>
</gene>
<name>A0A382E2U6_9ZZZZ</name>
<accession>A0A382E2U6</accession>
<proteinExistence type="predicted"/>
<evidence type="ECO:0000256" key="1">
    <source>
        <dbReference type="ARBA" id="ARBA00022737"/>
    </source>
</evidence>
<dbReference type="Gene3D" id="2.20.110.10">
    <property type="entry name" value="Histone H3 K4-specific methyltransferase SET7/9 N-terminal domain"/>
    <property type="match status" value="2"/>
</dbReference>
<dbReference type="SMART" id="SM00698">
    <property type="entry name" value="MORN"/>
    <property type="match status" value="4"/>
</dbReference>
<sequence>MRQSISLIILSFLLLTSLLFGQGNLVLYRWDTGAKVYVWKAFGDSDINPKYEGEIKNGKPDGFGILTYIDLVSCRPVCGKKYVGEFKDGLRHGQGTHTWSEGSMYVGKYKDGKRNGQGTMTYSSGNKYVGEWKDGVVHGQGIHTWSEGDKYVGE</sequence>
<dbReference type="InterPro" id="IPR003409">
    <property type="entry name" value="MORN"/>
</dbReference>
<keyword evidence="1" id="KW-0677">Repeat</keyword>
<dbReference type="PANTHER" id="PTHR23084">
    <property type="entry name" value="PHOSPHATIDYLINOSITOL-4-PHOSPHATE 5-KINASE RELATED"/>
    <property type="match status" value="1"/>
</dbReference>
<reference evidence="2" key="1">
    <citation type="submission" date="2018-05" db="EMBL/GenBank/DDBJ databases">
        <authorList>
            <person name="Lanie J.A."/>
            <person name="Ng W.-L."/>
            <person name="Kazmierczak K.M."/>
            <person name="Andrzejewski T.M."/>
            <person name="Davidsen T.M."/>
            <person name="Wayne K.J."/>
            <person name="Tettelin H."/>
            <person name="Glass J.I."/>
            <person name="Rusch D."/>
            <person name="Podicherti R."/>
            <person name="Tsui H.-C.T."/>
            <person name="Winkler M.E."/>
        </authorList>
    </citation>
    <scope>NUCLEOTIDE SEQUENCE</scope>
</reference>
<dbReference type="AlphaFoldDB" id="A0A382E2U6"/>
<feature type="non-terminal residue" evidence="2">
    <location>
        <position position="154"/>
    </location>
</feature>
<organism evidence="2">
    <name type="scientific">marine metagenome</name>
    <dbReference type="NCBI Taxonomy" id="408172"/>
    <lineage>
        <taxon>unclassified sequences</taxon>
        <taxon>metagenomes</taxon>
        <taxon>ecological metagenomes</taxon>
    </lineage>
</organism>
<dbReference type="SUPFAM" id="SSF82185">
    <property type="entry name" value="Histone H3 K4-specific methyltransferase SET7/9 N-terminal domain"/>
    <property type="match status" value="1"/>
</dbReference>
<protein>
    <submittedName>
        <fullName evidence="2">Uncharacterized protein</fullName>
    </submittedName>
</protein>
<evidence type="ECO:0000313" key="2">
    <source>
        <dbReference type="EMBL" id="SVB44795.1"/>
    </source>
</evidence>